<gene>
    <name evidence="6" type="ORF">ARMOST_15450</name>
</gene>
<keyword evidence="2 4" id="KW-0863">Zinc-finger</keyword>
<dbReference type="OrthoDB" id="2998255at2759"/>
<accession>A0A284RTD4</accession>
<organism evidence="6 7">
    <name type="scientific">Armillaria ostoyae</name>
    <name type="common">Armillaria root rot fungus</name>
    <dbReference type="NCBI Taxonomy" id="47428"/>
    <lineage>
        <taxon>Eukaryota</taxon>
        <taxon>Fungi</taxon>
        <taxon>Dikarya</taxon>
        <taxon>Basidiomycota</taxon>
        <taxon>Agaricomycotina</taxon>
        <taxon>Agaricomycetes</taxon>
        <taxon>Agaricomycetidae</taxon>
        <taxon>Agaricales</taxon>
        <taxon>Marasmiineae</taxon>
        <taxon>Physalacriaceae</taxon>
        <taxon>Armillaria</taxon>
    </lineage>
</organism>
<dbReference type="STRING" id="47428.A0A284RTD4"/>
<dbReference type="Proteomes" id="UP000219338">
    <property type="component" value="Unassembled WGS sequence"/>
</dbReference>
<dbReference type="SUPFAM" id="SSF144232">
    <property type="entry name" value="HIT/MYND zinc finger-like"/>
    <property type="match status" value="1"/>
</dbReference>
<evidence type="ECO:0000259" key="5">
    <source>
        <dbReference type="PROSITE" id="PS50865"/>
    </source>
</evidence>
<evidence type="ECO:0000256" key="2">
    <source>
        <dbReference type="ARBA" id="ARBA00022771"/>
    </source>
</evidence>
<sequence>MTTEIFFQDGSRYSIDTVADFIVNSLADPHHPTYCTVTYTGALGAINNIHTIKKLRSSHHALFDTILRFLTTPRTDSDIRSLEQSFQCCTSSCTHHDLAFRFHAGNLPNYQERPEDRFRFSEVVFLMTCIITLAISNPGQAGKSTYYHAIPKRVRQEQRRGAKPMWPTTRDTLYSTVGQDTAVRMIWQWIYLYQSIPSFFVFTLLYNTAGSTLNNSVYSIPSFTTQVIEMIDKNVDLFNAVPHRKSPEAQKYLDILERAVDAVYMTTLIMIHQGDMSRVQSRWGKDSQALLKVLCKAFDATWGIPLILNDSLYMNLSRIKQITSRLHHTFHLPYDKDVYHWVIVDNSRRMKEQEGGKSVFQLAFDAVVQVTNSDRCQSPGCSETFTSQGRRFQGCGGCKRVSYCSEACQRHAWKLPEAPHRMVCSAVAAFADKLQLPANLSLASSSKIVRDEEVDAICSKEGVTKDEAHMIHAHFVSLAELLISAKQSGNQMVTSRA</sequence>
<dbReference type="GO" id="GO:0008270">
    <property type="term" value="F:zinc ion binding"/>
    <property type="evidence" value="ECO:0007669"/>
    <property type="project" value="UniProtKB-KW"/>
</dbReference>
<keyword evidence="1" id="KW-0479">Metal-binding</keyword>
<evidence type="ECO:0000313" key="6">
    <source>
        <dbReference type="EMBL" id="SJL12033.1"/>
    </source>
</evidence>
<dbReference type="InterPro" id="IPR002893">
    <property type="entry name" value="Znf_MYND"/>
</dbReference>
<keyword evidence="3" id="KW-0862">Zinc</keyword>
<feature type="domain" description="MYND-type" evidence="5">
    <location>
        <begin position="376"/>
        <end position="424"/>
    </location>
</feature>
<dbReference type="PROSITE" id="PS50865">
    <property type="entry name" value="ZF_MYND_2"/>
    <property type="match status" value="1"/>
</dbReference>
<reference evidence="7" key="1">
    <citation type="journal article" date="2017" name="Nat. Ecol. Evol.">
        <title>Genome expansion and lineage-specific genetic innovations in the forest pathogenic fungi Armillaria.</title>
        <authorList>
            <person name="Sipos G."/>
            <person name="Prasanna A.N."/>
            <person name="Walter M.C."/>
            <person name="O'Connor E."/>
            <person name="Balint B."/>
            <person name="Krizsan K."/>
            <person name="Kiss B."/>
            <person name="Hess J."/>
            <person name="Varga T."/>
            <person name="Slot J."/>
            <person name="Riley R."/>
            <person name="Boka B."/>
            <person name="Rigling D."/>
            <person name="Barry K."/>
            <person name="Lee J."/>
            <person name="Mihaltcheva S."/>
            <person name="LaButti K."/>
            <person name="Lipzen A."/>
            <person name="Waldron R."/>
            <person name="Moloney N.M."/>
            <person name="Sperisen C."/>
            <person name="Kredics L."/>
            <person name="Vagvoelgyi C."/>
            <person name="Patrignani A."/>
            <person name="Fitzpatrick D."/>
            <person name="Nagy I."/>
            <person name="Doyle S."/>
            <person name="Anderson J.B."/>
            <person name="Grigoriev I.V."/>
            <person name="Gueldener U."/>
            <person name="Muensterkoetter M."/>
            <person name="Nagy L.G."/>
        </authorList>
    </citation>
    <scope>NUCLEOTIDE SEQUENCE [LARGE SCALE GENOMIC DNA]</scope>
    <source>
        <strain evidence="7">C18/9</strain>
    </source>
</reference>
<dbReference type="EMBL" id="FUEG01000016">
    <property type="protein sequence ID" value="SJL12033.1"/>
    <property type="molecule type" value="Genomic_DNA"/>
</dbReference>
<keyword evidence="7" id="KW-1185">Reference proteome</keyword>
<dbReference type="OMA" id="RIECHPL"/>
<dbReference type="Gene3D" id="6.10.140.2220">
    <property type="match status" value="1"/>
</dbReference>
<evidence type="ECO:0000256" key="4">
    <source>
        <dbReference type="PROSITE-ProRule" id="PRU00134"/>
    </source>
</evidence>
<dbReference type="Pfam" id="PF01753">
    <property type="entry name" value="zf-MYND"/>
    <property type="match status" value="1"/>
</dbReference>
<dbReference type="AlphaFoldDB" id="A0A284RTD4"/>
<name>A0A284RTD4_ARMOS</name>
<proteinExistence type="predicted"/>
<evidence type="ECO:0000256" key="3">
    <source>
        <dbReference type="ARBA" id="ARBA00022833"/>
    </source>
</evidence>
<protein>
    <recommendedName>
        <fullName evidence="5">MYND-type domain-containing protein</fullName>
    </recommendedName>
</protein>
<evidence type="ECO:0000256" key="1">
    <source>
        <dbReference type="ARBA" id="ARBA00022723"/>
    </source>
</evidence>
<evidence type="ECO:0000313" key="7">
    <source>
        <dbReference type="Proteomes" id="UP000219338"/>
    </source>
</evidence>